<organism evidence="1 2">
    <name type="scientific">Frankliniella fusca</name>
    <dbReference type="NCBI Taxonomy" id="407009"/>
    <lineage>
        <taxon>Eukaryota</taxon>
        <taxon>Metazoa</taxon>
        <taxon>Ecdysozoa</taxon>
        <taxon>Arthropoda</taxon>
        <taxon>Hexapoda</taxon>
        <taxon>Insecta</taxon>
        <taxon>Pterygota</taxon>
        <taxon>Neoptera</taxon>
        <taxon>Paraneoptera</taxon>
        <taxon>Thysanoptera</taxon>
        <taxon>Terebrantia</taxon>
        <taxon>Thripoidea</taxon>
        <taxon>Thripidae</taxon>
        <taxon>Frankliniella</taxon>
    </lineage>
</organism>
<proteinExistence type="predicted"/>
<gene>
    <name evidence="1" type="ORF">KUF71_000733</name>
</gene>
<dbReference type="PANTHER" id="PTHR35385:SF2">
    <property type="entry name" value="PROTEIN B, PUTATIVE-RELATED"/>
    <property type="match status" value="1"/>
</dbReference>
<dbReference type="EMBL" id="JAHWGI010000147">
    <property type="protein sequence ID" value="KAK3910155.1"/>
    <property type="molecule type" value="Genomic_DNA"/>
</dbReference>
<accession>A0AAE1GYE2</accession>
<evidence type="ECO:0000313" key="1">
    <source>
        <dbReference type="EMBL" id="KAK3910155.1"/>
    </source>
</evidence>
<reference evidence="1" key="2">
    <citation type="journal article" date="2023" name="BMC Genomics">
        <title>Pest status, molecular evolution, and epigenetic factors derived from the genome assembly of Frankliniella fusca, a thysanopteran phytovirus vector.</title>
        <authorList>
            <person name="Catto M.A."/>
            <person name="Labadie P.E."/>
            <person name="Jacobson A.L."/>
            <person name="Kennedy G.G."/>
            <person name="Srinivasan R."/>
            <person name="Hunt B.G."/>
        </authorList>
    </citation>
    <scope>NUCLEOTIDE SEQUENCE</scope>
    <source>
        <strain evidence="1">PL_HMW_Pooled</strain>
    </source>
</reference>
<protein>
    <submittedName>
        <fullName evidence="1">Kelch-like protein 7</fullName>
    </submittedName>
</protein>
<comment type="caution">
    <text evidence="1">The sequence shown here is derived from an EMBL/GenBank/DDBJ whole genome shotgun (WGS) entry which is preliminary data.</text>
</comment>
<name>A0AAE1GYE2_9NEOP</name>
<dbReference type="PANTHER" id="PTHR35385">
    <property type="entry name" value="PROTEIN B, PUTATIVE-RELATED-RELATED"/>
    <property type="match status" value="1"/>
</dbReference>
<keyword evidence="2" id="KW-1185">Reference proteome</keyword>
<evidence type="ECO:0000313" key="2">
    <source>
        <dbReference type="Proteomes" id="UP001219518"/>
    </source>
</evidence>
<dbReference type="AlphaFoldDB" id="A0AAE1GYE2"/>
<sequence>MESGDNFFKVLADGLYCPSLQWCYNLYRNNYNKAYGPPTGEGMLASLKAAVEVYNQECGSTSAVVEVIEETEIVVALCTPLMKRVHQLKSRSEMAFLDSGGMMDPYSAAGALPEGLIITSSESENAIYEGLKMLMSIVSPEAFGEAFWGLR</sequence>
<reference evidence="1" key="1">
    <citation type="submission" date="2021-07" db="EMBL/GenBank/DDBJ databases">
        <authorList>
            <person name="Catto M.A."/>
            <person name="Jacobson A."/>
            <person name="Kennedy G."/>
            <person name="Labadie P."/>
            <person name="Hunt B.G."/>
            <person name="Srinivasan R."/>
        </authorList>
    </citation>
    <scope>NUCLEOTIDE SEQUENCE</scope>
    <source>
        <strain evidence="1">PL_HMW_Pooled</strain>
        <tissue evidence="1">Head</tissue>
    </source>
</reference>
<dbReference type="Proteomes" id="UP001219518">
    <property type="component" value="Unassembled WGS sequence"/>
</dbReference>